<dbReference type="PANTHER" id="PTHR36440:SF1">
    <property type="entry name" value="PUTATIVE (AFU_ORTHOLOGUE AFUA_8G07350)-RELATED"/>
    <property type="match status" value="1"/>
</dbReference>
<dbReference type="Proteomes" id="UP000289411">
    <property type="component" value="Unassembled WGS sequence"/>
</dbReference>
<sequence>MVETVTMPSMELRFLQTPETTRGSLTMFEMHLFPGSRMPVPHHHRDWEETVYGLTGTTTWSVDGQSVDVGPGETLHIPRGIVHGFTNATSETAVCVSVLTPGVLGPDYFREMAALAQGGRPDPATMKQTMLRHGLVPKEG</sequence>
<dbReference type="EMBL" id="QYBC01000003">
    <property type="protein sequence ID" value="RYB06656.1"/>
    <property type="molecule type" value="Genomic_DNA"/>
</dbReference>
<dbReference type="SUPFAM" id="SSF51182">
    <property type="entry name" value="RmlC-like cupins"/>
    <property type="match status" value="1"/>
</dbReference>
<dbReference type="AlphaFoldDB" id="A0A4Q2RF48"/>
<dbReference type="InterPro" id="IPR014710">
    <property type="entry name" value="RmlC-like_jellyroll"/>
</dbReference>
<name>A0A4Q2RF48_9HYPH</name>
<protein>
    <submittedName>
        <fullName evidence="2">Cupin domain-containing protein</fullName>
    </submittedName>
</protein>
<dbReference type="InterPro" id="IPR053146">
    <property type="entry name" value="QDO-like"/>
</dbReference>
<reference evidence="2 3" key="2">
    <citation type="submission" date="2019-02" db="EMBL/GenBank/DDBJ databases">
        <title>'Lichenibacterium ramalinii' gen. nov. sp. nov., 'Lichenibacterium minor' gen. nov. sp. nov.</title>
        <authorList>
            <person name="Pankratov T."/>
        </authorList>
    </citation>
    <scope>NUCLEOTIDE SEQUENCE [LARGE SCALE GENOMIC DNA]</scope>
    <source>
        <strain evidence="2 3">RmlP001</strain>
    </source>
</reference>
<evidence type="ECO:0000313" key="3">
    <source>
        <dbReference type="Proteomes" id="UP000289411"/>
    </source>
</evidence>
<gene>
    <name evidence="2" type="ORF">D3272_04815</name>
</gene>
<dbReference type="Pfam" id="PF07883">
    <property type="entry name" value="Cupin_2"/>
    <property type="match status" value="1"/>
</dbReference>
<dbReference type="RefSeq" id="WP_129218013.1">
    <property type="nucleotide sequence ID" value="NZ_QYBC01000003.1"/>
</dbReference>
<evidence type="ECO:0000313" key="2">
    <source>
        <dbReference type="EMBL" id="RYB06656.1"/>
    </source>
</evidence>
<feature type="domain" description="Cupin type-2" evidence="1">
    <location>
        <begin position="29"/>
        <end position="98"/>
    </location>
</feature>
<dbReference type="OrthoDB" id="9791637at2"/>
<accession>A0A4Q2RF48</accession>
<reference evidence="2 3" key="1">
    <citation type="submission" date="2018-09" db="EMBL/GenBank/DDBJ databases">
        <authorList>
            <person name="Grouzdev D.S."/>
            <person name="Krutkina M.S."/>
        </authorList>
    </citation>
    <scope>NUCLEOTIDE SEQUENCE [LARGE SCALE GENOMIC DNA]</scope>
    <source>
        <strain evidence="2 3">RmlP001</strain>
    </source>
</reference>
<dbReference type="InterPro" id="IPR011051">
    <property type="entry name" value="RmlC_Cupin_sf"/>
</dbReference>
<comment type="caution">
    <text evidence="2">The sequence shown here is derived from an EMBL/GenBank/DDBJ whole genome shotgun (WGS) entry which is preliminary data.</text>
</comment>
<organism evidence="2 3">
    <name type="scientific">Lichenibacterium ramalinae</name>
    <dbReference type="NCBI Taxonomy" id="2316527"/>
    <lineage>
        <taxon>Bacteria</taxon>
        <taxon>Pseudomonadati</taxon>
        <taxon>Pseudomonadota</taxon>
        <taxon>Alphaproteobacteria</taxon>
        <taxon>Hyphomicrobiales</taxon>
        <taxon>Lichenihabitantaceae</taxon>
        <taxon>Lichenibacterium</taxon>
    </lineage>
</organism>
<dbReference type="InterPro" id="IPR013096">
    <property type="entry name" value="Cupin_2"/>
</dbReference>
<evidence type="ECO:0000259" key="1">
    <source>
        <dbReference type="Pfam" id="PF07883"/>
    </source>
</evidence>
<dbReference type="Gene3D" id="2.60.120.10">
    <property type="entry name" value="Jelly Rolls"/>
    <property type="match status" value="1"/>
</dbReference>
<dbReference type="PANTHER" id="PTHR36440">
    <property type="entry name" value="PUTATIVE (AFU_ORTHOLOGUE AFUA_8G07350)-RELATED"/>
    <property type="match status" value="1"/>
</dbReference>
<keyword evidence="3" id="KW-1185">Reference proteome</keyword>
<proteinExistence type="predicted"/>